<sequence>MGLASAESDPALQPCARLAPTQTEKKATLGRAEVLQGLLKDGKLGPKRRSQLEQQLAHELLAKAAAAAAASLLADEAAEKAAAEGKAARRRQKRQRRKEGVRAEQADTPATTGESAPASVIVPMATGIDPDACAAGDASSRRRAELELERTAALDKRKEELEAAAQGPLLAHWEAVRVQEVAAAAHALAEAPAAKAPIAAAAAAPAPFSANAPTAPEAEASSPEAQAEAAAAPDVDLSPPTAKAEAPVAQPEAHAVPEVDLSAHAAHAEAPVTQAEAPAAPYVNVSTNAAKAEAPEEAAQAVAAPTEAAPHAAAMSAAPAQEEHLQQAWMRSVALVTPLLAAAALPLGDEGLTDMISGRDSGWVVRLVCAYAHDIARAEVLGMQPPSDDGYIVKLLAEKLAQRAPALASHAGAPDVAQAVLRAALQALEEETGGADILRALCANQFTESVVGGRWRFANTKVASWSMDGPSIAAEGMARKSGVGADARRCALRANTACAASQILRQDVVGDTPTQLLATVEWGALPDTAARFHALTMLQQEGVKVHPWLRCDPLPSVLYQLQQLALVGPRGGEQGARQGCNHASTGASERAPPLPPDARAQRWVEDYDSYKVGKGKAAYERARRAVKQWHHMQLGWVTTNQPAVEPGASVCLAACLLGLWMRNPLQVVFANERTAPVPRHAGGHSSRATCERVKGRRYDFGQTTRVGHGLAGEERFSVQWRRDDDSVWYEVYAFSRPDTLLAHATYPLARFFQRKFRRDSAAAMAAAVAEGA</sequence>
<dbReference type="Pfam" id="PF09348">
    <property type="entry name" value="DUF1990"/>
    <property type="match status" value="1"/>
</dbReference>
<evidence type="ECO:0000313" key="4">
    <source>
        <dbReference type="Proteomes" id="UP001445335"/>
    </source>
</evidence>
<accession>A0AAW1RXL5</accession>
<feature type="region of interest" description="Disordered" evidence="1">
    <location>
        <begin position="570"/>
        <end position="597"/>
    </location>
</feature>
<feature type="region of interest" description="Disordered" evidence="1">
    <location>
        <begin position="1"/>
        <end position="26"/>
    </location>
</feature>
<name>A0AAW1RXL5_9CHLO</name>
<evidence type="ECO:0000259" key="2">
    <source>
        <dbReference type="Pfam" id="PF09348"/>
    </source>
</evidence>
<organism evidence="3 4">
    <name type="scientific">Elliptochloris bilobata</name>
    <dbReference type="NCBI Taxonomy" id="381761"/>
    <lineage>
        <taxon>Eukaryota</taxon>
        <taxon>Viridiplantae</taxon>
        <taxon>Chlorophyta</taxon>
        <taxon>core chlorophytes</taxon>
        <taxon>Trebouxiophyceae</taxon>
        <taxon>Trebouxiophyceae incertae sedis</taxon>
        <taxon>Elliptochloris clade</taxon>
        <taxon>Elliptochloris</taxon>
    </lineage>
</organism>
<evidence type="ECO:0000313" key="3">
    <source>
        <dbReference type="EMBL" id="KAK9838342.1"/>
    </source>
</evidence>
<protein>
    <recommendedName>
        <fullName evidence="2">DUF1990 domain-containing protein</fullName>
    </recommendedName>
</protein>
<gene>
    <name evidence="3" type="ORF">WJX81_005831</name>
</gene>
<feature type="domain" description="DUF1990" evidence="2">
    <location>
        <begin position="602"/>
        <end position="762"/>
    </location>
</feature>
<comment type="caution">
    <text evidence="3">The sequence shown here is derived from an EMBL/GenBank/DDBJ whole genome shotgun (WGS) entry which is preliminary data.</text>
</comment>
<dbReference type="Proteomes" id="UP001445335">
    <property type="component" value="Unassembled WGS sequence"/>
</dbReference>
<dbReference type="InterPro" id="IPR018960">
    <property type="entry name" value="DUF1990"/>
</dbReference>
<feature type="compositionally biased region" description="Basic residues" evidence="1">
    <location>
        <begin position="88"/>
        <end position="97"/>
    </location>
</feature>
<dbReference type="PANTHER" id="PTHR34202:SF1">
    <property type="entry name" value="UPF0548 PROTEIN"/>
    <property type="match status" value="1"/>
</dbReference>
<feature type="region of interest" description="Disordered" evidence="1">
    <location>
        <begin position="74"/>
        <end position="119"/>
    </location>
</feature>
<reference evidence="3 4" key="1">
    <citation type="journal article" date="2024" name="Nat. Commun.">
        <title>Phylogenomics reveals the evolutionary origins of lichenization in chlorophyte algae.</title>
        <authorList>
            <person name="Puginier C."/>
            <person name="Libourel C."/>
            <person name="Otte J."/>
            <person name="Skaloud P."/>
            <person name="Haon M."/>
            <person name="Grisel S."/>
            <person name="Petersen M."/>
            <person name="Berrin J.G."/>
            <person name="Delaux P.M."/>
            <person name="Dal Grande F."/>
            <person name="Keller J."/>
        </authorList>
    </citation>
    <scope>NUCLEOTIDE SEQUENCE [LARGE SCALE GENOMIC DNA]</scope>
    <source>
        <strain evidence="3 4">SAG 245.80</strain>
    </source>
</reference>
<feature type="region of interest" description="Disordered" evidence="1">
    <location>
        <begin position="210"/>
        <end position="254"/>
    </location>
</feature>
<evidence type="ECO:0000256" key="1">
    <source>
        <dbReference type="SAM" id="MobiDB-lite"/>
    </source>
</evidence>
<dbReference type="EMBL" id="JALJOU010000019">
    <property type="protein sequence ID" value="KAK9838342.1"/>
    <property type="molecule type" value="Genomic_DNA"/>
</dbReference>
<proteinExistence type="predicted"/>
<feature type="compositionally biased region" description="Basic and acidic residues" evidence="1">
    <location>
        <begin position="77"/>
        <end position="87"/>
    </location>
</feature>
<keyword evidence="4" id="KW-1185">Reference proteome</keyword>
<dbReference type="AlphaFoldDB" id="A0AAW1RXL5"/>
<dbReference type="PANTHER" id="PTHR34202">
    <property type="entry name" value="UPF0548 PROTEIN"/>
    <property type="match status" value="1"/>
</dbReference>
<feature type="compositionally biased region" description="Low complexity" evidence="1">
    <location>
        <begin position="210"/>
        <end position="233"/>
    </location>
</feature>